<accession>A0A1G7FLW0</accession>
<dbReference type="Gene3D" id="1.10.150.240">
    <property type="entry name" value="Putative phosphatase, domain 2"/>
    <property type="match status" value="1"/>
</dbReference>
<dbReference type="CDD" id="cd07505">
    <property type="entry name" value="HAD_BPGM-like"/>
    <property type="match status" value="1"/>
</dbReference>
<dbReference type="EMBL" id="LT629690">
    <property type="protein sequence ID" value="SDE76655.1"/>
    <property type="molecule type" value="Genomic_DNA"/>
</dbReference>
<sequence>MLTGDSLALPSGNFKAYLFDLDGTIADSMPAHFIAWTNTIREHGGTFPENLFYEWAGVPPVGVVKLLNERFGYTMDPEAVVADKEAQYLLGVSNIKPIASVLAHITAQYGKIPLAVVSGSPRENILKTLTALGILDRFAVLVGAEDYTKGKPDPEPFLKAAELLKIAPEDCLVFEDADAGIAAAKAAGMQWVRVPVILPGAGSPAL</sequence>
<gene>
    <name evidence="1" type="ORF">SAMN05444167_0380</name>
</gene>
<dbReference type="InterPro" id="IPR023198">
    <property type="entry name" value="PGP-like_dom2"/>
</dbReference>
<organism evidence="1 2">
    <name type="scientific">Terriglobus roseus</name>
    <dbReference type="NCBI Taxonomy" id="392734"/>
    <lineage>
        <taxon>Bacteria</taxon>
        <taxon>Pseudomonadati</taxon>
        <taxon>Acidobacteriota</taxon>
        <taxon>Terriglobia</taxon>
        <taxon>Terriglobales</taxon>
        <taxon>Acidobacteriaceae</taxon>
        <taxon>Terriglobus</taxon>
    </lineage>
</organism>
<dbReference type="InterPro" id="IPR051806">
    <property type="entry name" value="HAD-like_SPP"/>
</dbReference>
<dbReference type="GO" id="GO:0050308">
    <property type="term" value="F:sugar-phosphatase activity"/>
    <property type="evidence" value="ECO:0007669"/>
    <property type="project" value="TreeGrafter"/>
</dbReference>
<dbReference type="AlphaFoldDB" id="A0A1G7FLW0"/>
<dbReference type="Gene3D" id="3.40.50.1000">
    <property type="entry name" value="HAD superfamily/HAD-like"/>
    <property type="match status" value="1"/>
</dbReference>
<dbReference type="RefSeq" id="WP_083343653.1">
    <property type="nucleotide sequence ID" value="NZ_LT629690.1"/>
</dbReference>
<proteinExistence type="predicted"/>
<dbReference type="SFLD" id="SFLDG01129">
    <property type="entry name" value="C1.5:_HAD__Beta-PGM__Phosphata"/>
    <property type="match status" value="1"/>
</dbReference>
<dbReference type="NCBIfam" id="TIGR01509">
    <property type="entry name" value="HAD-SF-IA-v3"/>
    <property type="match status" value="1"/>
</dbReference>
<dbReference type="InterPro" id="IPR023214">
    <property type="entry name" value="HAD_sf"/>
</dbReference>
<evidence type="ECO:0000313" key="1">
    <source>
        <dbReference type="EMBL" id="SDE76655.1"/>
    </source>
</evidence>
<name>A0A1G7FLW0_9BACT</name>
<evidence type="ECO:0000313" key="2">
    <source>
        <dbReference type="Proteomes" id="UP000182427"/>
    </source>
</evidence>
<dbReference type="PANTHER" id="PTHR43481:SF4">
    <property type="entry name" value="GLYCEROL-1-PHOSPHATE PHOSPHOHYDROLASE 1-RELATED"/>
    <property type="match status" value="1"/>
</dbReference>
<dbReference type="Proteomes" id="UP000182427">
    <property type="component" value="Chromosome I"/>
</dbReference>
<dbReference type="Pfam" id="PF00702">
    <property type="entry name" value="Hydrolase"/>
    <property type="match status" value="1"/>
</dbReference>
<keyword evidence="2" id="KW-1185">Reference proteome</keyword>
<dbReference type="PANTHER" id="PTHR43481">
    <property type="entry name" value="FRUCTOSE-1-PHOSPHATE PHOSPHATASE"/>
    <property type="match status" value="1"/>
</dbReference>
<dbReference type="OrthoDB" id="9797743at2"/>
<dbReference type="SUPFAM" id="SSF56784">
    <property type="entry name" value="HAD-like"/>
    <property type="match status" value="1"/>
</dbReference>
<reference evidence="1 2" key="1">
    <citation type="submission" date="2016-10" db="EMBL/GenBank/DDBJ databases">
        <authorList>
            <person name="de Groot N.N."/>
        </authorList>
    </citation>
    <scope>NUCLEOTIDE SEQUENCE [LARGE SCALE GENOMIC DNA]</scope>
    <source>
        <strain evidence="1 2">GAS232</strain>
    </source>
</reference>
<protein>
    <submittedName>
        <fullName evidence="1">Haloacid dehalogenase superfamily, subfamily IA, variant 3 with third motif having DD or ED</fullName>
    </submittedName>
</protein>
<dbReference type="InterPro" id="IPR036412">
    <property type="entry name" value="HAD-like_sf"/>
</dbReference>
<dbReference type="InterPro" id="IPR006439">
    <property type="entry name" value="HAD-SF_hydro_IA"/>
</dbReference>
<dbReference type="SFLD" id="SFLDS00003">
    <property type="entry name" value="Haloacid_Dehalogenase"/>
    <property type="match status" value="1"/>
</dbReference>